<dbReference type="Proteomes" id="UP000799440">
    <property type="component" value="Unassembled WGS sequence"/>
</dbReference>
<feature type="transmembrane region" description="Helical" evidence="1">
    <location>
        <begin position="113"/>
        <end position="137"/>
    </location>
</feature>
<name>A0A6A6VA72_9PLEO</name>
<dbReference type="AlphaFoldDB" id="A0A6A6VA72"/>
<dbReference type="OrthoDB" id="3540210at2759"/>
<keyword evidence="1" id="KW-0472">Membrane</keyword>
<protein>
    <submittedName>
        <fullName evidence="2">Uncharacterized protein</fullName>
    </submittedName>
</protein>
<feature type="transmembrane region" description="Helical" evidence="1">
    <location>
        <begin position="35"/>
        <end position="59"/>
    </location>
</feature>
<keyword evidence="1" id="KW-1133">Transmembrane helix</keyword>
<keyword evidence="1" id="KW-0812">Transmembrane</keyword>
<evidence type="ECO:0000313" key="2">
    <source>
        <dbReference type="EMBL" id="KAF2746629.1"/>
    </source>
</evidence>
<sequence length="665" mass="73958">MSELESQYVKKGFWVNLSHGPIMGQTITTDAQTGAIVVALLAVITSLGMTHLWHLLTFFHHQLRANGKPRDGLFRHQQALLRTLPGPSSMVADSVKLWYAWRGVSDGALGRSLIQIGTALFFVAASLVASTFSSLIVDNTNLEVLVQSPHCGSLNRSLESDNEVTAYLGPVFSAADDYAPDCYRNGSLPSRCGIFSRPKIDFKTEEVPCPFDAKMCNSSAISLDSGIIDVNDAFGFNFGQSDRLRYRKKTTCSILPLDGYKVISDVSEETGIPETLRIAFYYGGLDIDPPRNYSWATRMSPNQQVEWNAPFTKVSVTSYANREAPFQPMPELQRDDGDVTILFVMNAAEYLEPVDDPLFGGHEAAVVNTTAGQKMRYFPDHAHSAIGCFMQLDGLPPSTANANILPGASPVQLAVLELLAQYGNLGSMIAVDSFITTRQAIGGASIRSLPKDQWVKELQYWEAWSWTVQQIALSDHAIGVSERSPLLRKEAVAVPENGYSQLCGLQKMRKQGGFRYVFNINFFAMVFTIVMASVFVITDLTLLRFLSFLLKYKRSLGPRLDRWIHDGIFQLERRAHEAQGHGAWKNLEEEIPVTRDKCLLEDLTTDTVPYDKFSSPFSPMHKTHTGSSKEQKKVPRQVLRTKATWKSDETLGDDAPTFIQAIPKM</sequence>
<accession>A0A6A6VA72</accession>
<dbReference type="EMBL" id="MU006576">
    <property type="protein sequence ID" value="KAF2746629.1"/>
    <property type="molecule type" value="Genomic_DNA"/>
</dbReference>
<organism evidence="2 3">
    <name type="scientific">Sporormia fimetaria CBS 119925</name>
    <dbReference type="NCBI Taxonomy" id="1340428"/>
    <lineage>
        <taxon>Eukaryota</taxon>
        <taxon>Fungi</taxon>
        <taxon>Dikarya</taxon>
        <taxon>Ascomycota</taxon>
        <taxon>Pezizomycotina</taxon>
        <taxon>Dothideomycetes</taxon>
        <taxon>Pleosporomycetidae</taxon>
        <taxon>Pleosporales</taxon>
        <taxon>Sporormiaceae</taxon>
        <taxon>Sporormia</taxon>
    </lineage>
</organism>
<proteinExistence type="predicted"/>
<keyword evidence="3" id="KW-1185">Reference proteome</keyword>
<feature type="transmembrane region" description="Helical" evidence="1">
    <location>
        <begin position="516"/>
        <end position="537"/>
    </location>
</feature>
<reference evidence="2" key="1">
    <citation type="journal article" date="2020" name="Stud. Mycol.">
        <title>101 Dothideomycetes genomes: a test case for predicting lifestyles and emergence of pathogens.</title>
        <authorList>
            <person name="Haridas S."/>
            <person name="Albert R."/>
            <person name="Binder M."/>
            <person name="Bloem J."/>
            <person name="Labutti K."/>
            <person name="Salamov A."/>
            <person name="Andreopoulos B."/>
            <person name="Baker S."/>
            <person name="Barry K."/>
            <person name="Bills G."/>
            <person name="Bluhm B."/>
            <person name="Cannon C."/>
            <person name="Castanera R."/>
            <person name="Culley D."/>
            <person name="Daum C."/>
            <person name="Ezra D."/>
            <person name="Gonzalez J."/>
            <person name="Henrissat B."/>
            <person name="Kuo A."/>
            <person name="Liang C."/>
            <person name="Lipzen A."/>
            <person name="Lutzoni F."/>
            <person name="Magnuson J."/>
            <person name="Mondo S."/>
            <person name="Nolan M."/>
            <person name="Ohm R."/>
            <person name="Pangilinan J."/>
            <person name="Park H.-J."/>
            <person name="Ramirez L."/>
            <person name="Alfaro M."/>
            <person name="Sun H."/>
            <person name="Tritt A."/>
            <person name="Yoshinaga Y."/>
            <person name="Zwiers L.-H."/>
            <person name="Turgeon B."/>
            <person name="Goodwin S."/>
            <person name="Spatafora J."/>
            <person name="Crous P."/>
            <person name="Grigoriev I."/>
        </authorList>
    </citation>
    <scope>NUCLEOTIDE SEQUENCE</scope>
    <source>
        <strain evidence="2">CBS 119925</strain>
    </source>
</reference>
<gene>
    <name evidence="2" type="ORF">M011DRAFT_403849</name>
</gene>
<evidence type="ECO:0000313" key="3">
    <source>
        <dbReference type="Proteomes" id="UP000799440"/>
    </source>
</evidence>
<evidence type="ECO:0000256" key="1">
    <source>
        <dbReference type="SAM" id="Phobius"/>
    </source>
</evidence>